<dbReference type="PROSITE" id="PS50225">
    <property type="entry name" value="SOCS"/>
    <property type="match status" value="1"/>
</dbReference>
<feature type="region of interest" description="Disordered" evidence="7">
    <location>
        <begin position="1"/>
        <end position="20"/>
    </location>
</feature>
<dbReference type="GO" id="GO:0043161">
    <property type="term" value="P:proteasome-mediated ubiquitin-dependent protein catabolic process"/>
    <property type="evidence" value="ECO:0007669"/>
    <property type="project" value="TreeGrafter"/>
</dbReference>
<dbReference type="GO" id="GO:0019005">
    <property type="term" value="C:SCF ubiquitin ligase complex"/>
    <property type="evidence" value="ECO:0007669"/>
    <property type="project" value="TreeGrafter"/>
</dbReference>
<comment type="caution">
    <text evidence="10">The sequence shown here is derived from an EMBL/GenBank/DDBJ whole genome shotgun (WGS) entry which is preliminary data.</text>
</comment>
<evidence type="ECO:0000313" key="10">
    <source>
        <dbReference type="EMBL" id="KAG9276830.1"/>
    </source>
</evidence>
<dbReference type="GO" id="GO:0016567">
    <property type="term" value="P:protein ubiquitination"/>
    <property type="evidence" value="ECO:0007669"/>
    <property type="project" value="UniProtKB-ARBA"/>
</dbReference>
<dbReference type="Pfam" id="PF07525">
    <property type="entry name" value="SOCS_box"/>
    <property type="match status" value="1"/>
</dbReference>
<reference evidence="10 11" key="1">
    <citation type="submission" date="2021-07" db="EMBL/GenBank/DDBJ databases">
        <authorList>
            <person name="Imarazene B."/>
            <person name="Zahm M."/>
            <person name="Klopp C."/>
            <person name="Cabau C."/>
            <person name="Beille S."/>
            <person name="Jouanno E."/>
            <person name="Castinel A."/>
            <person name="Lluch J."/>
            <person name="Gil L."/>
            <person name="Kuchtly C."/>
            <person name="Lopez Roques C."/>
            <person name="Donnadieu C."/>
            <person name="Parrinello H."/>
            <person name="Journot L."/>
            <person name="Du K."/>
            <person name="Schartl M."/>
            <person name="Retaux S."/>
            <person name="Guiguen Y."/>
        </authorList>
    </citation>
    <scope>NUCLEOTIDE SEQUENCE [LARGE SCALE GENOMIC DNA]</scope>
    <source>
        <strain evidence="10">Pach_M1</strain>
        <tissue evidence="10">Testis</tissue>
    </source>
</reference>
<keyword evidence="6" id="KW-0539">Nucleus</keyword>
<feature type="region of interest" description="Disordered" evidence="7">
    <location>
        <begin position="321"/>
        <end position="342"/>
    </location>
</feature>
<dbReference type="PANTHER" id="PTHR12245:SF5">
    <property type="entry name" value="SPRY DOMAIN-CONTAINING SOCS BOX PROTEIN 3"/>
    <property type="match status" value="1"/>
</dbReference>
<dbReference type="SMART" id="SM00449">
    <property type="entry name" value="SPRY"/>
    <property type="match status" value="1"/>
</dbReference>
<dbReference type="GO" id="GO:0005634">
    <property type="term" value="C:nucleus"/>
    <property type="evidence" value="ECO:0007669"/>
    <property type="project" value="UniProtKB-SubCell"/>
</dbReference>
<dbReference type="InterPro" id="IPR001496">
    <property type="entry name" value="SOCS_box"/>
</dbReference>
<evidence type="ECO:0000256" key="4">
    <source>
        <dbReference type="ARBA" id="ARBA00014684"/>
    </source>
</evidence>
<dbReference type="Gene3D" id="2.60.120.920">
    <property type="match status" value="1"/>
</dbReference>
<dbReference type="CDD" id="cd12876">
    <property type="entry name" value="SPRY_SOCS3"/>
    <property type="match status" value="1"/>
</dbReference>
<protein>
    <recommendedName>
        <fullName evidence="4">SPRY domain-containing SOCS box protein 3</fullName>
    </recommendedName>
</protein>
<evidence type="ECO:0000256" key="7">
    <source>
        <dbReference type="SAM" id="MobiDB-lite"/>
    </source>
</evidence>
<dbReference type="InterPro" id="IPR035754">
    <property type="entry name" value="SPRY_SPSB3"/>
</dbReference>
<gene>
    <name evidence="10" type="primary">SPSB3</name>
    <name evidence="10" type="ORF">AMEX_G9185</name>
</gene>
<dbReference type="PANTHER" id="PTHR12245">
    <property type="entry name" value="SPRY DOMAIN CONTAINING SOCS BOX PROTEIN"/>
    <property type="match status" value="1"/>
</dbReference>
<organism evidence="10 11">
    <name type="scientific">Astyanax mexicanus</name>
    <name type="common">Blind cave fish</name>
    <name type="synonym">Astyanax fasciatus mexicanus</name>
    <dbReference type="NCBI Taxonomy" id="7994"/>
    <lineage>
        <taxon>Eukaryota</taxon>
        <taxon>Metazoa</taxon>
        <taxon>Chordata</taxon>
        <taxon>Craniata</taxon>
        <taxon>Vertebrata</taxon>
        <taxon>Euteleostomi</taxon>
        <taxon>Actinopterygii</taxon>
        <taxon>Neopterygii</taxon>
        <taxon>Teleostei</taxon>
        <taxon>Ostariophysi</taxon>
        <taxon>Characiformes</taxon>
        <taxon>Characoidei</taxon>
        <taxon>Acestrorhamphidae</taxon>
        <taxon>Acestrorhamphinae</taxon>
        <taxon>Astyanax</taxon>
    </lineage>
</organism>
<evidence type="ECO:0000259" key="8">
    <source>
        <dbReference type="PROSITE" id="PS50188"/>
    </source>
</evidence>
<feature type="compositionally biased region" description="Low complexity" evidence="7">
    <location>
        <begin position="322"/>
        <end position="335"/>
    </location>
</feature>
<dbReference type="EMBL" id="JAICCE010000006">
    <property type="protein sequence ID" value="KAG9276830.1"/>
    <property type="molecule type" value="Genomic_DNA"/>
</dbReference>
<evidence type="ECO:0000256" key="1">
    <source>
        <dbReference type="ARBA" id="ARBA00004123"/>
    </source>
</evidence>
<keyword evidence="5" id="KW-0833">Ubl conjugation pathway</keyword>
<dbReference type="InterPro" id="IPR013320">
    <property type="entry name" value="ConA-like_dom_sf"/>
</dbReference>
<dbReference type="FunFam" id="2.60.120.920:FF:000018">
    <property type="entry name" value="SPRY domain-containing SOCS box protein 3 isoform X2"/>
    <property type="match status" value="1"/>
</dbReference>
<evidence type="ECO:0000313" key="11">
    <source>
        <dbReference type="Proteomes" id="UP000752171"/>
    </source>
</evidence>
<evidence type="ECO:0000256" key="2">
    <source>
        <dbReference type="ARBA" id="ARBA00004906"/>
    </source>
</evidence>
<dbReference type="AlphaFoldDB" id="A0A8T2LZH5"/>
<evidence type="ECO:0000259" key="9">
    <source>
        <dbReference type="PROSITE" id="PS50225"/>
    </source>
</evidence>
<evidence type="ECO:0000256" key="6">
    <source>
        <dbReference type="ARBA" id="ARBA00023242"/>
    </source>
</evidence>
<feature type="domain" description="B30.2/SPRY" evidence="8">
    <location>
        <begin position="81"/>
        <end position="270"/>
    </location>
</feature>
<evidence type="ECO:0000256" key="3">
    <source>
        <dbReference type="ARBA" id="ARBA00010910"/>
    </source>
</evidence>
<dbReference type="InterPro" id="IPR003877">
    <property type="entry name" value="SPRY_dom"/>
</dbReference>
<dbReference type="SUPFAM" id="SSF49899">
    <property type="entry name" value="Concanavalin A-like lectins/glucanases"/>
    <property type="match status" value="1"/>
</dbReference>
<proteinExistence type="inferred from homology"/>
<feature type="compositionally biased region" description="Polar residues" evidence="7">
    <location>
        <begin position="1"/>
        <end position="13"/>
    </location>
</feature>
<dbReference type="CDD" id="cd03587">
    <property type="entry name" value="SOCS"/>
    <property type="match status" value="1"/>
</dbReference>
<accession>A0A8T2LZH5</accession>
<dbReference type="InterPro" id="IPR043136">
    <property type="entry name" value="B30.2/SPRY_sf"/>
</dbReference>
<dbReference type="InterPro" id="IPR001870">
    <property type="entry name" value="B30.2/SPRY"/>
</dbReference>
<comment type="similarity">
    <text evidence="3">Belongs to the SPSB family.</text>
</comment>
<evidence type="ECO:0000256" key="5">
    <source>
        <dbReference type="ARBA" id="ARBA00022786"/>
    </source>
</evidence>
<dbReference type="InterPro" id="IPR050672">
    <property type="entry name" value="FBXO45-Fsn/SPSB_families"/>
</dbReference>
<dbReference type="Pfam" id="PF00622">
    <property type="entry name" value="SPRY"/>
    <property type="match status" value="1"/>
</dbReference>
<dbReference type="Proteomes" id="UP000752171">
    <property type="component" value="Unassembled WGS sequence"/>
</dbReference>
<dbReference type="PROSITE" id="PS50188">
    <property type="entry name" value="B302_SPRY"/>
    <property type="match status" value="1"/>
</dbReference>
<sequence>MSEGSPSGRSLWNGNGEMEATPPVMTLEFEENGLQVAQQSDSEQYQPVTECVPAEEMPLVVPVTGESFCQCPTQTDLSSHTLPDTHTHECTCGEDESGCVWAWDEECISPAVFLSCSNRKVSFHPDYSCGTAAIRGSAELRHGQHFWEIKMTSPVYGTDMMVGIGTAEVNLDQYRHSFSNLLGVDAHSWGLSYTGLLHHKGTKVNFSRRFGQGSIIGLHLDTWNGTLTFYKNRRWIGVAATGLRNKSFYPMVCSTAAKSSMKVIRSVSAPTSLQYLCCTHLRRYLPDAPDVLSALPLPPGLKLQLSQQLAWVLQLRRPDPPTHTCTHTPDHQPQPGHAPAHNTDYDLFLDTASYLNEADAAYPPDPASFTPTDANITHHLDSASYVDDADAASPDPASFTPADTHITCYPDSTSYLSDTESEYPDSAYCTPAHALLSSDSDSTPCTPVHTLHTHLSSDPDSTPCTPAHLHLTFHPDSASCKDVSLCDDPDSFFELSECSDSASCPCCDAPLPLATCDHDDCLSSVSCCSGHASRPSSPLPNHSFCSASPLPDHTHSRPNSTSGSDSESCNSETCQRKRCRWT</sequence>
<dbReference type="OrthoDB" id="5951542at2759"/>
<name>A0A8T2LZH5_ASTMX</name>
<comment type="subcellular location">
    <subcellularLocation>
        <location evidence="1">Nucleus</location>
    </subcellularLocation>
</comment>
<comment type="pathway">
    <text evidence="2">Protein modification; protein ubiquitination.</text>
</comment>
<feature type="domain" description="SOCS box" evidence="9">
    <location>
        <begin position="268"/>
        <end position="307"/>
    </location>
</feature>